<name>A0ABM6Z2Q0_9ACTO</name>
<dbReference type="EMBL" id="CP032514">
    <property type="protein sequence ID" value="AYD89510.1"/>
    <property type="molecule type" value="Genomic_DNA"/>
</dbReference>
<evidence type="ECO:0008006" key="3">
    <source>
        <dbReference type="Google" id="ProtNLM"/>
    </source>
</evidence>
<accession>A0ABM6Z2Q0</accession>
<gene>
    <name evidence="1" type="ORF">D5R93_04540</name>
</gene>
<reference evidence="1 2" key="1">
    <citation type="submission" date="2018-09" db="EMBL/GenBank/DDBJ databases">
        <authorList>
            <person name="Li J."/>
        </authorList>
    </citation>
    <scope>NUCLEOTIDE SEQUENCE [LARGE SCALE GENOMIC DNA]</scope>
    <source>
        <strain evidence="1 2">2129</strain>
    </source>
</reference>
<keyword evidence="2" id="KW-1185">Reference proteome</keyword>
<protein>
    <recommendedName>
        <fullName evidence="3">HTH marR-type domain-containing protein</fullName>
    </recommendedName>
</protein>
<evidence type="ECO:0000313" key="1">
    <source>
        <dbReference type="EMBL" id="AYD89510.1"/>
    </source>
</evidence>
<evidence type="ECO:0000313" key="2">
    <source>
        <dbReference type="Proteomes" id="UP000273001"/>
    </source>
</evidence>
<proteinExistence type="predicted"/>
<sequence length="129" mass="13804">MSGGGRHGDADQIVLLLADAVQRAVLASERAADRLEALPRQWRQVRAPRARSAEAALLGALLDHPVLDAEDAREVSGASVSATYAALDSLTSAGVLRLAVQRRRDRVWVAAAVMDEVETLLDELAAPER</sequence>
<dbReference type="Proteomes" id="UP000273001">
    <property type="component" value="Chromosome"/>
</dbReference>
<organism evidence="1 2">
    <name type="scientific">Actinomyces lilanjuaniae</name>
    <dbReference type="NCBI Taxonomy" id="2321394"/>
    <lineage>
        <taxon>Bacteria</taxon>
        <taxon>Bacillati</taxon>
        <taxon>Actinomycetota</taxon>
        <taxon>Actinomycetes</taxon>
        <taxon>Actinomycetales</taxon>
        <taxon>Actinomycetaceae</taxon>
        <taxon>Actinomyces</taxon>
    </lineage>
</organism>